<protein>
    <submittedName>
        <fullName evidence="2">Uncharacterized protein</fullName>
    </submittedName>
</protein>
<name>A0A853F951_9GAMM</name>
<feature type="region of interest" description="Disordered" evidence="1">
    <location>
        <begin position="1"/>
        <end position="23"/>
    </location>
</feature>
<evidence type="ECO:0000313" key="2">
    <source>
        <dbReference type="EMBL" id="NYT28175.1"/>
    </source>
</evidence>
<gene>
    <name evidence="2" type="ORF">H0A76_09980</name>
</gene>
<dbReference type="EMBL" id="JACCHT010000002">
    <property type="protein sequence ID" value="NYT28175.1"/>
    <property type="molecule type" value="Genomic_DNA"/>
</dbReference>
<dbReference type="Proteomes" id="UP000568751">
    <property type="component" value="Unassembled WGS sequence"/>
</dbReference>
<proteinExistence type="predicted"/>
<reference evidence="2 3" key="1">
    <citation type="submission" date="2020-05" db="EMBL/GenBank/DDBJ databases">
        <title>Horizontal transmission and recombination maintain forever young bacterial symbiont genomes.</title>
        <authorList>
            <person name="Russell S.L."/>
            <person name="Pepper-Tunick E."/>
            <person name="Svedberg J."/>
            <person name="Byrne A."/>
            <person name="Ruelas Castillo J."/>
            <person name="Vollmers C."/>
            <person name="Beinart R.A."/>
            <person name="Corbett-Detig R."/>
        </authorList>
    </citation>
    <scope>NUCLEOTIDE SEQUENCE [LARGE SCALE GENOMIC DNA]</scope>
    <source>
        <strain evidence="2">455</strain>
    </source>
</reference>
<evidence type="ECO:0000256" key="1">
    <source>
        <dbReference type="SAM" id="MobiDB-lite"/>
    </source>
</evidence>
<organism evidence="2 3">
    <name type="scientific">Candidatus Thiodubiliella endoseptemdiera</name>
    <dbReference type="NCBI Taxonomy" id="2738886"/>
    <lineage>
        <taxon>Bacteria</taxon>
        <taxon>Pseudomonadati</taxon>
        <taxon>Pseudomonadota</taxon>
        <taxon>Gammaproteobacteria</taxon>
        <taxon>Candidatus Pseudothioglobaceae</taxon>
        <taxon>Candidatus Thiodubiliella</taxon>
    </lineage>
</organism>
<feature type="compositionally biased region" description="Polar residues" evidence="1">
    <location>
        <begin position="10"/>
        <end position="20"/>
    </location>
</feature>
<dbReference type="AlphaFoldDB" id="A0A853F951"/>
<comment type="caution">
    <text evidence="2">The sequence shown here is derived from an EMBL/GenBank/DDBJ whole genome shotgun (WGS) entry which is preliminary data.</text>
</comment>
<sequence length="45" mass="5088">MGENDGTLKYYQNTGTTSNPAYEAKTGETINPHMMWGFFQTNPSR</sequence>
<evidence type="ECO:0000313" key="3">
    <source>
        <dbReference type="Proteomes" id="UP000568751"/>
    </source>
</evidence>
<accession>A0A853F951</accession>